<gene>
    <name evidence="1" type="ORF">NTEN_LOCUS11977</name>
</gene>
<name>A0A6H5GTP6_9HEMI</name>
<accession>A0A6H5GTP6</accession>
<dbReference type="Proteomes" id="UP000479000">
    <property type="component" value="Unassembled WGS sequence"/>
</dbReference>
<protein>
    <submittedName>
        <fullName evidence="1">Uncharacterized protein</fullName>
    </submittedName>
</protein>
<proteinExistence type="predicted"/>
<evidence type="ECO:0000313" key="2">
    <source>
        <dbReference type="Proteomes" id="UP000479000"/>
    </source>
</evidence>
<dbReference type="EMBL" id="CADCXU010017672">
    <property type="protein sequence ID" value="CAB0006500.1"/>
    <property type="molecule type" value="Genomic_DNA"/>
</dbReference>
<dbReference type="AlphaFoldDB" id="A0A6H5GTP6"/>
<evidence type="ECO:0000313" key="1">
    <source>
        <dbReference type="EMBL" id="CAB0006500.1"/>
    </source>
</evidence>
<sequence>MDRFFGTFATMRDMHEKRNPFFPPERCCLGCENDVVMVYNETSGASPSRCHLYNTRPSGWQSLVPTYFLLKFFSNWKCFCYVTRYQKDDFNRLPFIVKNKYLDKKNTPRDTLEVSSQHEVRKVAHCETLLYLSARPLPDGRFVRASRSTRSFWNYLMENPFLDKTSTLALVRTR</sequence>
<reference evidence="1 2" key="1">
    <citation type="submission" date="2020-02" db="EMBL/GenBank/DDBJ databases">
        <authorList>
            <person name="Ferguson B K."/>
        </authorList>
    </citation>
    <scope>NUCLEOTIDE SEQUENCE [LARGE SCALE GENOMIC DNA]</scope>
</reference>
<organism evidence="1 2">
    <name type="scientific">Nesidiocoris tenuis</name>
    <dbReference type="NCBI Taxonomy" id="355587"/>
    <lineage>
        <taxon>Eukaryota</taxon>
        <taxon>Metazoa</taxon>
        <taxon>Ecdysozoa</taxon>
        <taxon>Arthropoda</taxon>
        <taxon>Hexapoda</taxon>
        <taxon>Insecta</taxon>
        <taxon>Pterygota</taxon>
        <taxon>Neoptera</taxon>
        <taxon>Paraneoptera</taxon>
        <taxon>Hemiptera</taxon>
        <taxon>Heteroptera</taxon>
        <taxon>Panheteroptera</taxon>
        <taxon>Cimicomorpha</taxon>
        <taxon>Miridae</taxon>
        <taxon>Dicyphina</taxon>
        <taxon>Nesidiocoris</taxon>
    </lineage>
</organism>
<keyword evidence="2" id="KW-1185">Reference proteome</keyword>